<dbReference type="STRING" id="100816.A0A175W1U4"/>
<sequence>MATDHGPELVHPHSTLELVPTSGLEAAKHGWVSQPVEPLPHNQEYSQPKRRILGLSVRAFWIIVIILVVVLAGAIGGGVGGSLAARGGADSSISTEAVDTGTTPSPSSSTASGADTATSTRPEAASVSPAPRDGGCPDINGTAYAPINAGGNAMPLRSGGAAQSFVRLCSTDYPAGEAYGNPGIYDILKLYMPSLEDCIAACAAYNMQYQTNSDNGIPGGGLCRSVTVIKMAGEYCYLKNGTGTNNTLRNPELYSSAVLIL</sequence>
<accession>A0A175W1U4</accession>
<dbReference type="EMBL" id="LCTW02000161">
    <property type="protein sequence ID" value="KXX77421.1"/>
    <property type="molecule type" value="Genomic_DNA"/>
</dbReference>
<evidence type="ECO:0000256" key="2">
    <source>
        <dbReference type="SAM" id="Phobius"/>
    </source>
</evidence>
<gene>
    <name evidence="3" type="ORF">MMYC01_205014</name>
</gene>
<feature type="region of interest" description="Disordered" evidence="1">
    <location>
        <begin position="94"/>
        <end position="137"/>
    </location>
</feature>
<keyword evidence="4" id="KW-1185">Reference proteome</keyword>
<organism evidence="3 4">
    <name type="scientific">Madurella mycetomatis</name>
    <dbReference type="NCBI Taxonomy" id="100816"/>
    <lineage>
        <taxon>Eukaryota</taxon>
        <taxon>Fungi</taxon>
        <taxon>Dikarya</taxon>
        <taxon>Ascomycota</taxon>
        <taxon>Pezizomycotina</taxon>
        <taxon>Sordariomycetes</taxon>
        <taxon>Sordariomycetidae</taxon>
        <taxon>Sordariales</taxon>
        <taxon>Sordariales incertae sedis</taxon>
        <taxon>Madurella</taxon>
    </lineage>
</organism>
<protein>
    <submittedName>
        <fullName evidence="3">Uncharacterized protein</fullName>
    </submittedName>
</protein>
<evidence type="ECO:0000313" key="4">
    <source>
        <dbReference type="Proteomes" id="UP000078237"/>
    </source>
</evidence>
<dbReference type="Proteomes" id="UP000078237">
    <property type="component" value="Unassembled WGS sequence"/>
</dbReference>
<keyword evidence="2" id="KW-1133">Transmembrane helix</keyword>
<proteinExistence type="predicted"/>
<evidence type="ECO:0000313" key="3">
    <source>
        <dbReference type="EMBL" id="KXX77421.1"/>
    </source>
</evidence>
<feature type="compositionally biased region" description="Low complexity" evidence="1">
    <location>
        <begin position="99"/>
        <end position="120"/>
    </location>
</feature>
<reference evidence="3 4" key="1">
    <citation type="journal article" date="2016" name="Genome Announc.">
        <title>Genome Sequence of Madurella mycetomatis mm55, Isolated from a Human Mycetoma Case in Sudan.</title>
        <authorList>
            <person name="Smit S."/>
            <person name="Derks M.F."/>
            <person name="Bervoets S."/>
            <person name="Fahal A."/>
            <person name="van Leeuwen W."/>
            <person name="van Belkum A."/>
            <person name="van de Sande W.W."/>
        </authorList>
    </citation>
    <scope>NUCLEOTIDE SEQUENCE [LARGE SCALE GENOMIC DNA]</scope>
    <source>
        <strain evidence="4">mm55</strain>
    </source>
</reference>
<comment type="caution">
    <text evidence="3">The sequence shown here is derived from an EMBL/GenBank/DDBJ whole genome shotgun (WGS) entry which is preliminary data.</text>
</comment>
<keyword evidence="2" id="KW-0812">Transmembrane</keyword>
<dbReference type="OrthoDB" id="4826557at2759"/>
<keyword evidence="2" id="KW-0472">Membrane</keyword>
<dbReference type="AlphaFoldDB" id="A0A175W1U4"/>
<evidence type="ECO:0000256" key="1">
    <source>
        <dbReference type="SAM" id="MobiDB-lite"/>
    </source>
</evidence>
<name>A0A175W1U4_9PEZI</name>
<feature type="transmembrane region" description="Helical" evidence="2">
    <location>
        <begin position="59"/>
        <end position="85"/>
    </location>
</feature>
<dbReference type="VEuPathDB" id="FungiDB:MMYC01_205014"/>